<name>X1FP61_9ZZZZ</name>
<comment type="caution">
    <text evidence="2">The sequence shown here is derived from an EMBL/GenBank/DDBJ whole genome shotgun (WGS) entry which is preliminary data.</text>
</comment>
<accession>X1FP61</accession>
<sequence length="142" mass="16666">PRLNDDLAQTIREGMPELLDKLHAGQVVPVEDAEKIIDLVQGDIYLEPCICRKYYGGKEKMSCMFFPPVSEGMKKNIPWFGGKMISKVEAKKVLRELDNEGILYTESTHFFSLFFFICLFILFILIYSFLFYLNIQFFFLFY</sequence>
<keyword evidence="1" id="KW-0472">Membrane</keyword>
<dbReference type="AlphaFoldDB" id="X1FP61"/>
<evidence type="ECO:0000256" key="1">
    <source>
        <dbReference type="SAM" id="Phobius"/>
    </source>
</evidence>
<feature type="non-terminal residue" evidence="2">
    <location>
        <position position="1"/>
    </location>
</feature>
<protein>
    <submittedName>
        <fullName evidence="2">Uncharacterized protein</fullName>
    </submittedName>
</protein>
<evidence type="ECO:0000313" key="2">
    <source>
        <dbReference type="EMBL" id="GAH46777.1"/>
    </source>
</evidence>
<dbReference type="EMBL" id="BARU01009028">
    <property type="protein sequence ID" value="GAH46777.1"/>
    <property type="molecule type" value="Genomic_DNA"/>
</dbReference>
<keyword evidence="1" id="KW-1133">Transmembrane helix</keyword>
<proteinExistence type="predicted"/>
<organism evidence="2">
    <name type="scientific">marine sediment metagenome</name>
    <dbReference type="NCBI Taxonomy" id="412755"/>
    <lineage>
        <taxon>unclassified sequences</taxon>
        <taxon>metagenomes</taxon>
        <taxon>ecological metagenomes</taxon>
    </lineage>
</organism>
<feature type="transmembrane region" description="Helical" evidence="1">
    <location>
        <begin position="110"/>
        <end position="133"/>
    </location>
</feature>
<keyword evidence="1" id="KW-0812">Transmembrane</keyword>
<gene>
    <name evidence="2" type="ORF">S03H2_17489</name>
</gene>
<reference evidence="2" key="1">
    <citation type="journal article" date="2014" name="Front. Microbiol.">
        <title>High frequency of phylogenetically diverse reductive dehalogenase-homologous genes in deep subseafloor sedimentary metagenomes.</title>
        <authorList>
            <person name="Kawai M."/>
            <person name="Futagami T."/>
            <person name="Toyoda A."/>
            <person name="Takaki Y."/>
            <person name="Nishi S."/>
            <person name="Hori S."/>
            <person name="Arai W."/>
            <person name="Tsubouchi T."/>
            <person name="Morono Y."/>
            <person name="Uchiyama I."/>
            <person name="Ito T."/>
            <person name="Fujiyama A."/>
            <person name="Inagaki F."/>
            <person name="Takami H."/>
        </authorList>
    </citation>
    <scope>NUCLEOTIDE SEQUENCE</scope>
    <source>
        <strain evidence="2">Expedition CK06-06</strain>
    </source>
</reference>